<reference evidence="1" key="1">
    <citation type="submission" date="2019-03" db="EMBL/GenBank/DDBJ databases">
        <title>Single cell metagenomics reveals metabolic interactions within the superorganism composed of flagellate Streblomastix strix and complex community of Bacteroidetes bacteria on its surface.</title>
        <authorList>
            <person name="Treitli S.C."/>
            <person name="Kolisko M."/>
            <person name="Husnik F."/>
            <person name="Keeling P."/>
            <person name="Hampl V."/>
        </authorList>
    </citation>
    <scope>NUCLEOTIDE SEQUENCE</scope>
    <source>
        <strain evidence="1">STM</strain>
    </source>
</reference>
<gene>
    <name evidence="1" type="ORF">EZS27_043205</name>
</gene>
<dbReference type="EMBL" id="SNRY01010939">
    <property type="protein sequence ID" value="KAA6305145.1"/>
    <property type="molecule type" value="Genomic_DNA"/>
</dbReference>
<feature type="non-terminal residue" evidence="1">
    <location>
        <position position="35"/>
    </location>
</feature>
<organism evidence="1">
    <name type="scientific">termite gut metagenome</name>
    <dbReference type="NCBI Taxonomy" id="433724"/>
    <lineage>
        <taxon>unclassified sequences</taxon>
        <taxon>metagenomes</taxon>
        <taxon>organismal metagenomes</taxon>
    </lineage>
</organism>
<evidence type="ECO:0000313" key="1">
    <source>
        <dbReference type="EMBL" id="KAA6305145.1"/>
    </source>
</evidence>
<comment type="caution">
    <text evidence="1">The sequence shown here is derived from an EMBL/GenBank/DDBJ whole genome shotgun (WGS) entry which is preliminary data.</text>
</comment>
<protein>
    <submittedName>
        <fullName evidence="1">Uncharacterized protein</fullName>
    </submittedName>
</protein>
<proteinExistence type="predicted"/>
<dbReference type="AlphaFoldDB" id="A0A5J4P6U6"/>
<name>A0A5J4P6U6_9ZZZZ</name>
<accession>A0A5J4P6U6</accession>
<sequence>MKICFKILIGVGTICSLITCSSSSDNKPDEKDEIS</sequence>